<organism evidence="1">
    <name type="scientific">bioreactor metagenome</name>
    <dbReference type="NCBI Taxonomy" id="1076179"/>
    <lineage>
        <taxon>unclassified sequences</taxon>
        <taxon>metagenomes</taxon>
        <taxon>ecological metagenomes</taxon>
    </lineage>
</organism>
<sequence>MGRKEHHKAKSALLKLMGIDEQGKCLPKGLVFTHRPARILRRFLVYCLRYRVNAIKAIRGYHQSVKNSEALLTEKLLKMDFTIQQTLFRKLKEAGYAIGIITNDNDSSTALFLSLMGLEQMVDFVSSRDSHYRRKPHPEAFQSFCSKAGLNTSEVAMVGDTITDMLFAKRSKAGYTIALLTGSNDRKRLRPISDVIYADISALLQDKRIFPI</sequence>
<evidence type="ECO:0000313" key="1">
    <source>
        <dbReference type="EMBL" id="MPM31351.1"/>
    </source>
</evidence>
<dbReference type="InterPro" id="IPR023214">
    <property type="entry name" value="HAD_sf"/>
</dbReference>
<dbReference type="PANTHER" id="PTHR43434">
    <property type="entry name" value="PHOSPHOGLYCOLATE PHOSPHATASE"/>
    <property type="match status" value="1"/>
</dbReference>
<name>A0A644YU09_9ZZZZ</name>
<dbReference type="GO" id="GO:0005829">
    <property type="term" value="C:cytosol"/>
    <property type="evidence" value="ECO:0007669"/>
    <property type="project" value="TreeGrafter"/>
</dbReference>
<dbReference type="NCBIfam" id="TIGR01549">
    <property type="entry name" value="HAD-SF-IA-v1"/>
    <property type="match status" value="1"/>
</dbReference>
<reference evidence="1" key="1">
    <citation type="submission" date="2019-08" db="EMBL/GenBank/DDBJ databases">
        <authorList>
            <person name="Kucharzyk K."/>
            <person name="Murdoch R.W."/>
            <person name="Higgins S."/>
            <person name="Loffler F."/>
        </authorList>
    </citation>
    <scope>NUCLEOTIDE SEQUENCE</scope>
</reference>
<accession>A0A644YU09</accession>
<proteinExistence type="predicted"/>
<dbReference type="CDD" id="cd01427">
    <property type="entry name" value="HAD_like"/>
    <property type="match status" value="1"/>
</dbReference>
<gene>
    <name evidence="1" type="primary">gph_42</name>
    <name evidence="1" type="ORF">SDC9_77906</name>
</gene>
<dbReference type="InterPro" id="IPR006439">
    <property type="entry name" value="HAD-SF_hydro_IA"/>
</dbReference>
<dbReference type="InterPro" id="IPR036412">
    <property type="entry name" value="HAD-like_sf"/>
</dbReference>
<dbReference type="GO" id="GO:0008967">
    <property type="term" value="F:phosphoglycolate phosphatase activity"/>
    <property type="evidence" value="ECO:0007669"/>
    <property type="project" value="UniProtKB-EC"/>
</dbReference>
<dbReference type="GO" id="GO:0006281">
    <property type="term" value="P:DNA repair"/>
    <property type="evidence" value="ECO:0007669"/>
    <property type="project" value="TreeGrafter"/>
</dbReference>
<keyword evidence="1" id="KW-0378">Hydrolase</keyword>
<comment type="caution">
    <text evidence="1">The sequence shown here is derived from an EMBL/GenBank/DDBJ whole genome shotgun (WGS) entry which is preliminary data.</text>
</comment>
<dbReference type="PANTHER" id="PTHR43434:SF1">
    <property type="entry name" value="PHOSPHOGLYCOLATE PHOSPHATASE"/>
    <property type="match status" value="1"/>
</dbReference>
<dbReference type="InterPro" id="IPR050155">
    <property type="entry name" value="HAD-like_hydrolase_sf"/>
</dbReference>
<dbReference type="Pfam" id="PF13419">
    <property type="entry name" value="HAD_2"/>
    <property type="match status" value="1"/>
</dbReference>
<dbReference type="InterPro" id="IPR041492">
    <property type="entry name" value="HAD_2"/>
</dbReference>
<dbReference type="SUPFAM" id="SSF56784">
    <property type="entry name" value="HAD-like"/>
    <property type="match status" value="1"/>
</dbReference>
<protein>
    <submittedName>
        <fullName evidence="1">Phosphoglycolate phosphatase</fullName>
        <ecNumber evidence="1">3.1.3.18</ecNumber>
    </submittedName>
</protein>
<dbReference type="EC" id="3.1.3.18" evidence="1"/>
<dbReference type="EMBL" id="VSSQ01006048">
    <property type="protein sequence ID" value="MPM31351.1"/>
    <property type="molecule type" value="Genomic_DNA"/>
</dbReference>
<dbReference type="Gene3D" id="3.40.50.1000">
    <property type="entry name" value="HAD superfamily/HAD-like"/>
    <property type="match status" value="1"/>
</dbReference>
<dbReference type="AlphaFoldDB" id="A0A644YU09"/>